<feature type="domain" description="Proline dehydrogenase PutA" evidence="1">
    <location>
        <begin position="66"/>
        <end position="177"/>
    </location>
</feature>
<reference evidence="2" key="1">
    <citation type="submission" date="2018-05" db="EMBL/GenBank/DDBJ databases">
        <authorList>
            <person name="Lanie J.A."/>
            <person name="Ng W.-L."/>
            <person name="Kazmierczak K.M."/>
            <person name="Andrzejewski T.M."/>
            <person name="Davidsen T.M."/>
            <person name="Wayne K.J."/>
            <person name="Tettelin H."/>
            <person name="Glass J.I."/>
            <person name="Rusch D."/>
            <person name="Podicherti R."/>
            <person name="Tsui H.-C.T."/>
            <person name="Winkler M.E."/>
        </authorList>
    </citation>
    <scope>NUCLEOTIDE SEQUENCE</scope>
</reference>
<organism evidence="2">
    <name type="scientific">marine metagenome</name>
    <dbReference type="NCBI Taxonomy" id="408172"/>
    <lineage>
        <taxon>unclassified sequences</taxon>
        <taxon>metagenomes</taxon>
        <taxon>ecological metagenomes</taxon>
    </lineage>
</organism>
<dbReference type="Pfam" id="PF14850">
    <property type="entry name" value="Pro_dh-DNA_bdg"/>
    <property type="match status" value="1"/>
</dbReference>
<feature type="non-terminal residue" evidence="2">
    <location>
        <position position="194"/>
    </location>
</feature>
<evidence type="ECO:0000313" key="2">
    <source>
        <dbReference type="EMBL" id="SVC79683.1"/>
    </source>
</evidence>
<sequence length="194" mass="21934">MPSNKLLIDYRASRKAIRDARVMKESEAISRLIQIENTTVNQRVEISQKTSNLIIKLRKTKRPDLLSQFIAEYNLNSEEGLSLMTLAESFLRVPDNKTRDKLFSDKISNKPWSKHLRGGKSSIVSIATIALSIADMMISHGHNNSIKDRIKHALEILSRPGIRFSAGSVMKFFGTQFVFSEDIESALSVNNRDV</sequence>
<dbReference type="InterPro" id="IPR024089">
    <property type="entry name" value="PRODH_PutA_dom_I/II"/>
</dbReference>
<dbReference type="AlphaFoldDB" id="A0A382Q254"/>
<proteinExistence type="predicted"/>
<dbReference type="GO" id="GO:0003842">
    <property type="term" value="F:L-glutamate gamma-semialdehyde dehydrogenase activity"/>
    <property type="evidence" value="ECO:0007669"/>
    <property type="project" value="InterPro"/>
</dbReference>
<name>A0A382Q254_9ZZZZ</name>
<accession>A0A382Q254</accession>
<dbReference type="SUPFAM" id="SSF81935">
    <property type="entry name" value="N-terminal domain of bifunctional PutA protein"/>
    <property type="match status" value="1"/>
</dbReference>
<protein>
    <recommendedName>
        <fullName evidence="1">Proline dehydrogenase PutA domain-containing protein</fullName>
    </recommendedName>
</protein>
<dbReference type="EMBL" id="UINC01111451">
    <property type="protein sequence ID" value="SVC79683.1"/>
    <property type="molecule type" value="Genomic_DNA"/>
</dbReference>
<gene>
    <name evidence="2" type="ORF">METZ01_LOCUS332537</name>
</gene>
<dbReference type="Gene3D" id="1.10.2060.10">
    <property type="entry name" value="PutA proline dehydrogenase (PRODH), domain 2"/>
    <property type="match status" value="1"/>
</dbReference>
<dbReference type="InterPro" id="IPR024082">
    <property type="entry name" value="PRODH_PutA_dom_II"/>
</dbReference>
<evidence type="ECO:0000259" key="1">
    <source>
        <dbReference type="Pfam" id="PF14850"/>
    </source>
</evidence>